<dbReference type="InterPro" id="IPR036589">
    <property type="entry name" value="HCY_dom_sf"/>
</dbReference>
<gene>
    <name evidence="6" type="primary">mmuM</name>
    <name evidence="6" type="ORF">ERS852381_01039</name>
</gene>
<comment type="cofactor">
    <cofactor evidence="3">
        <name>Zn(2+)</name>
        <dbReference type="ChEBI" id="CHEBI:29105"/>
    </cofactor>
    <text evidence="3">Binds 1 zinc ion per subunit.</text>
</comment>
<dbReference type="Proteomes" id="UP000095468">
    <property type="component" value="Unassembled WGS sequence"/>
</dbReference>
<dbReference type="PANTHER" id="PTHR11103:SF18">
    <property type="entry name" value="SLR1189 PROTEIN"/>
    <property type="match status" value="1"/>
</dbReference>
<dbReference type="InterPro" id="IPR003726">
    <property type="entry name" value="HCY_dom"/>
</dbReference>
<feature type="binding site" evidence="4">
    <location>
        <position position="281"/>
    </location>
    <ligand>
        <name>Zn(2+)</name>
        <dbReference type="ChEBI" id="CHEBI:29105"/>
    </ligand>
</feature>
<evidence type="ECO:0000256" key="4">
    <source>
        <dbReference type="PROSITE-ProRule" id="PRU00333"/>
    </source>
</evidence>
<keyword evidence="2 4" id="KW-0808">Transferase</keyword>
<organism evidence="6 7">
    <name type="scientific">Collinsella aerofaciens</name>
    <dbReference type="NCBI Taxonomy" id="74426"/>
    <lineage>
        <taxon>Bacteria</taxon>
        <taxon>Bacillati</taxon>
        <taxon>Actinomycetota</taxon>
        <taxon>Coriobacteriia</taxon>
        <taxon>Coriobacteriales</taxon>
        <taxon>Coriobacteriaceae</taxon>
        <taxon>Collinsella</taxon>
    </lineage>
</organism>
<evidence type="ECO:0000256" key="1">
    <source>
        <dbReference type="ARBA" id="ARBA00022603"/>
    </source>
</evidence>
<dbReference type="Gene3D" id="3.20.20.330">
    <property type="entry name" value="Homocysteine-binding-like domain"/>
    <property type="match status" value="1"/>
</dbReference>
<dbReference type="RefSeq" id="WP_035138801.1">
    <property type="nucleotide sequence ID" value="NZ_CYYP01000007.1"/>
</dbReference>
<dbReference type="EMBL" id="CYYP01000007">
    <property type="protein sequence ID" value="CUO07960.1"/>
    <property type="molecule type" value="Genomic_DNA"/>
</dbReference>
<dbReference type="GO" id="GO:0009086">
    <property type="term" value="P:methionine biosynthetic process"/>
    <property type="evidence" value="ECO:0007669"/>
    <property type="project" value="InterPro"/>
</dbReference>
<dbReference type="AlphaFoldDB" id="A0A174C7U0"/>
<keyword evidence="1 4" id="KW-0489">Methyltransferase</keyword>
<feature type="domain" description="Hcy-binding" evidence="5">
    <location>
        <begin position="11"/>
        <end position="295"/>
    </location>
</feature>
<dbReference type="GO" id="GO:0032259">
    <property type="term" value="P:methylation"/>
    <property type="evidence" value="ECO:0007669"/>
    <property type="project" value="UniProtKB-KW"/>
</dbReference>
<reference evidence="6 7" key="1">
    <citation type="submission" date="2015-09" db="EMBL/GenBank/DDBJ databases">
        <authorList>
            <consortium name="Pathogen Informatics"/>
        </authorList>
    </citation>
    <scope>NUCLEOTIDE SEQUENCE [LARGE SCALE GENOMIC DNA]</scope>
    <source>
        <strain evidence="6 7">2789STDY5608823</strain>
    </source>
</reference>
<dbReference type="GO" id="GO:0008270">
    <property type="term" value="F:zinc ion binding"/>
    <property type="evidence" value="ECO:0007669"/>
    <property type="project" value="InterPro"/>
</dbReference>
<evidence type="ECO:0000313" key="6">
    <source>
        <dbReference type="EMBL" id="CUO07960.1"/>
    </source>
</evidence>
<evidence type="ECO:0000256" key="3">
    <source>
        <dbReference type="PIRSR" id="PIRSR037505-2"/>
    </source>
</evidence>
<feature type="binding site" evidence="4">
    <location>
        <position position="280"/>
    </location>
    <ligand>
        <name>Zn(2+)</name>
        <dbReference type="ChEBI" id="CHEBI:29105"/>
    </ligand>
</feature>
<evidence type="ECO:0000256" key="2">
    <source>
        <dbReference type="ARBA" id="ARBA00022679"/>
    </source>
</evidence>
<dbReference type="EC" id="2.1.1.10" evidence="6"/>
<dbReference type="PANTHER" id="PTHR11103">
    <property type="entry name" value="SLR1189 PROTEIN"/>
    <property type="match status" value="1"/>
</dbReference>
<keyword evidence="3 4" id="KW-0862">Zinc</keyword>
<dbReference type="SUPFAM" id="SSF82282">
    <property type="entry name" value="Homocysteine S-methyltransferase"/>
    <property type="match status" value="1"/>
</dbReference>
<feature type="binding site" evidence="3 4">
    <location>
        <position position="216"/>
    </location>
    <ligand>
        <name>Zn(2+)</name>
        <dbReference type="ChEBI" id="CHEBI:29105"/>
    </ligand>
</feature>
<accession>A0A174C7U0</accession>
<evidence type="ECO:0000313" key="7">
    <source>
        <dbReference type="Proteomes" id="UP000095468"/>
    </source>
</evidence>
<keyword evidence="3 4" id="KW-0479">Metal-binding</keyword>
<protein>
    <submittedName>
        <fullName evidence="6">Homocysteine S-methyltransferase</fullName>
        <ecNumber evidence="6">2.1.1.10</ecNumber>
    </submittedName>
</protein>
<evidence type="ECO:0000259" key="5">
    <source>
        <dbReference type="PROSITE" id="PS50970"/>
    </source>
</evidence>
<name>A0A174C7U0_9ACTN</name>
<dbReference type="PROSITE" id="PS50970">
    <property type="entry name" value="HCY"/>
    <property type="match status" value="1"/>
</dbReference>
<dbReference type="GO" id="GO:0008168">
    <property type="term" value="F:methyltransferase activity"/>
    <property type="evidence" value="ECO:0007669"/>
    <property type="project" value="UniProtKB-UniRule"/>
</dbReference>
<proteinExistence type="predicted"/>
<dbReference type="Pfam" id="PF02574">
    <property type="entry name" value="S-methyl_trans"/>
    <property type="match status" value="1"/>
</dbReference>
<sequence>MDTSYYNRFGAEELTRRLSSETLLAQGPMGSVLLSEYDAADIPPAFWNLAEPQTVSRIHRLYVAAGAQVLITNTFQASSYALKHDQIAPSVAEVNRGAVDDARQAHPQLLLGSMGPIGIEWFAEDSAEYREIRGIAREQAHALLNAGVDGLLIETVTSIRNLQPMLAGARDAADGMPVLVSFVVDDKGDLLGDGLNIEAAVLYAEKHGANSVGVNCCSLAAANAAVPRMVASATTPVTVRPNVGDPVQTQDGPVWHENPEAFARACIEWRHAGAAMVGSCCGTTAITTAAMAEALDI</sequence>